<gene>
    <name evidence="1" type="ORF">DPEC_G00123240</name>
</gene>
<proteinExistence type="predicted"/>
<accession>A0ACC2GQD7</accession>
<name>A0ACC2GQD7_DALPE</name>
<comment type="caution">
    <text evidence="1">The sequence shown here is derived from an EMBL/GenBank/DDBJ whole genome shotgun (WGS) entry which is preliminary data.</text>
</comment>
<evidence type="ECO:0000313" key="2">
    <source>
        <dbReference type="Proteomes" id="UP001157502"/>
    </source>
</evidence>
<organism evidence="1 2">
    <name type="scientific">Dallia pectoralis</name>
    <name type="common">Alaska blackfish</name>
    <dbReference type="NCBI Taxonomy" id="75939"/>
    <lineage>
        <taxon>Eukaryota</taxon>
        <taxon>Metazoa</taxon>
        <taxon>Chordata</taxon>
        <taxon>Craniata</taxon>
        <taxon>Vertebrata</taxon>
        <taxon>Euteleostomi</taxon>
        <taxon>Actinopterygii</taxon>
        <taxon>Neopterygii</taxon>
        <taxon>Teleostei</taxon>
        <taxon>Protacanthopterygii</taxon>
        <taxon>Esociformes</taxon>
        <taxon>Umbridae</taxon>
        <taxon>Dallia</taxon>
    </lineage>
</organism>
<keyword evidence="2" id="KW-1185">Reference proteome</keyword>
<protein>
    <submittedName>
        <fullName evidence="1">Uncharacterized protein</fullName>
    </submittedName>
</protein>
<reference evidence="1" key="1">
    <citation type="submission" date="2021-05" db="EMBL/GenBank/DDBJ databases">
        <authorList>
            <person name="Pan Q."/>
            <person name="Jouanno E."/>
            <person name="Zahm M."/>
            <person name="Klopp C."/>
            <person name="Cabau C."/>
            <person name="Louis A."/>
            <person name="Berthelot C."/>
            <person name="Parey E."/>
            <person name="Roest Crollius H."/>
            <person name="Montfort J."/>
            <person name="Robinson-Rechavi M."/>
            <person name="Bouchez O."/>
            <person name="Lampietro C."/>
            <person name="Lopez Roques C."/>
            <person name="Donnadieu C."/>
            <person name="Postlethwait J."/>
            <person name="Bobe J."/>
            <person name="Dillon D."/>
            <person name="Chandos A."/>
            <person name="von Hippel F."/>
            <person name="Guiguen Y."/>
        </authorList>
    </citation>
    <scope>NUCLEOTIDE SEQUENCE</scope>
    <source>
        <strain evidence="1">YG-Jan2019</strain>
    </source>
</reference>
<evidence type="ECO:0000313" key="1">
    <source>
        <dbReference type="EMBL" id="KAJ8005954.1"/>
    </source>
</evidence>
<sequence>MEVSPKTRRTCNNHALSSQVMVSREAVVILEADLKRHVQKLVSAFSHKDRATGLTGAQAQPGSGAIAPRAEEE</sequence>
<dbReference type="EMBL" id="CM055737">
    <property type="protein sequence ID" value="KAJ8005954.1"/>
    <property type="molecule type" value="Genomic_DNA"/>
</dbReference>
<dbReference type="Proteomes" id="UP001157502">
    <property type="component" value="Chromosome 10"/>
</dbReference>